<name>A0ABS8DFN9_9FIRM</name>
<evidence type="ECO:0000313" key="7">
    <source>
        <dbReference type="Proteomes" id="UP001299546"/>
    </source>
</evidence>
<feature type="transmembrane region" description="Helical" evidence="5">
    <location>
        <begin position="66"/>
        <end position="92"/>
    </location>
</feature>
<keyword evidence="2 5" id="KW-0812">Transmembrane</keyword>
<sequence length="173" mass="20208">MKGFLLLIPFFLIRFGLLTLLNKDAVKRAAYFAPLAGKEITAYWVYQISNLAIFIYICFLTVRIRFFWIFCAGLFFYATGLILCAVSIVNFAKPSDDGLNCNGLYRFSRNPMYVSYFIYFAGCALLTQSLSLFGIVIIFQISSHWIILSEEKWCIETFGEEYRQYMKKVRRYI</sequence>
<comment type="subcellular location">
    <subcellularLocation>
        <location evidence="1">Endomembrane system</location>
        <topology evidence="1">Multi-pass membrane protein</topology>
    </subcellularLocation>
</comment>
<dbReference type="PANTHER" id="PTHR12714">
    <property type="entry name" value="PROTEIN-S ISOPRENYLCYSTEINE O-METHYLTRANSFERASE"/>
    <property type="match status" value="1"/>
</dbReference>
<comment type="caution">
    <text evidence="6">The sequence shown here is derived from an EMBL/GenBank/DDBJ whole genome shotgun (WGS) entry which is preliminary data.</text>
</comment>
<proteinExistence type="predicted"/>
<dbReference type="InterPro" id="IPR007318">
    <property type="entry name" value="Phopholipid_MeTrfase"/>
</dbReference>
<protein>
    <submittedName>
        <fullName evidence="6">Isoprenylcysteine carboxylmethyltransferase family protein</fullName>
    </submittedName>
</protein>
<dbReference type="EMBL" id="JAJCIS010000003">
    <property type="protein sequence ID" value="MCB7387190.1"/>
    <property type="molecule type" value="Genomic_DNA"/>
</dbReference>
<evidence type="ECO:0000313" key="6">
    <source>
        <dbReference type="EMBL" id="MCB7387190.1"/>
    </source>
</evidence>
<organism evidence="6 7">
    <name type="scientific">Bariatricus massiliensis</name>
    <dbReference type="NCBI Taxonomy" id="1745713"/>
    <lineage>
        <taxon>Bacteria</taxon>
        <taxon>Bacillati</taxon>
        <taxon>Bacillota</taxon>
        <taxon>Clostridia</taxon>
        <taxon>Lachnospirales</taxon>
        <taxon>Lachnospiraceae</taxon>
        <taxon>Bariatricus</taxon>
    </lineage>
</organism>
<evidence type="ECO:0000256" key="2">
    <source>
        <dbReference type="ARBA" id="ARBA00022692"/>
    </source>
</evidence>
<keyword evidence="3 5" id="KW-1133">Transmembrane helix</keyword>
<dbReference type="Proteomes" id="UP001299546">
    <property type="component" value="Unassembled WGS sequence"/>
</dbReference>
<accession>A0ABS8DFN9</accession>
<dbReference type="Pfam" id="PF04191">
    <property type="entry name" value="PEMT"/>
    <property type="match status" value="1"/>
</dbReference>
<keyword evidence="4 5" id="KW-0472">Membrane</keyword>
<evidence type="ECO:0000256" key="5">
    <source>
        <dbReference type="SAM" id="Phobius"/>
    </source>
</evidence>
<evidence type="ECO:0000256" key="1">
    <source>
        <dbReference type="ARBA" id="ARBA00004127"/>
    </source>
</evidence>
<reference evidence="6 7" key="1">
    <citation type="submission" date="2021-10" db="EMBL/GenBank/DDBJ databases">
        <title>Collection of gut derived symbiotic bacterial strains cultured from healthy donors.</title>
        <authorList>
            <person name="Lin H."/>
            <person name="Littmann E."/>
            <person name="Kohout C."/>
            <person name="Pamer E.G."/>
        </authorList>
    </citation>
    <scope>NUCLEOTIDE SEQUENCE [LARGE SCALE GENOMIC DNA]</scope>
    <source>
        <strain evidence="6 7">DFI.1.165</strain>
    </source>
</reference>
<feature type="transmembrane region" description="Helical" evidence="5">
    <location>
        <begin position="40"/>
        <end position="59"/>
    </location>
</feature>
<dbReference type="Gene3D" id="1.20.120.1630">
    <property type="match status" value="1"/>
</dbReference>
<feature type="transmembrane region" description="Helical" evidence="5">
    <location>
        <begin position="112"/>
        <end position="139"/>
    </location>
</feature>
<gene>
    <name evidence="6" type="ORF">LIZ65_07790</name>
</gene>
<dbReference type="RefSeq" id="WP_066735226.1">
    <property type="nucleotide sequence ID" value="NZ_JAJCIQ010000003.1"/>
</dbReference>
<dbReference type="PANTHER" id="PTHR12714:SF9">
    <property type="entry name" value="PROTEIN-S-ISOPRENYLCYSTEINE O-METHYLTRANSFERASE"/>
    <property type="match status" value="1"/>
</dbReference>
<keyword evidence="7" id="KW-1185">Reference proteome</keyword>
<evidence type="ECO:0000256" key="4">
    <source>
        <dbReference type="ARBA" id="ARBA00023136"/>
    </source>
</evidence>
<evidence type="ECO:0000256" key="3">
    <source>
        <dbReference type="ARBA" id="ARBA00022989"/>
    </source>
</evidence>